<feature type="signal peptide" evidence="2">
    <location>
        <begin position="1"/>
        <end position="22"/>
    </location>
</feature>
<dbReference type="Proteomes" id="UP000314294">
    <property type="component" value="Unassembled WGS sequence"/>
</dbReference>
<protein>
    <submittedName>
        <fullName evidence="3">Uncharacterized protein</fullName>
    </submittedName>
</protein>
<evidence type="ECO:0000313" key="4">
    <source>
        <dbReference type="Proteomes" id="UP000314294"/>
    </source>
</evidence>
<evidence type="ECO:0000313" key="3">
    <source>
        <dbReference type="EMBL" id="TNN65593.1"/>
    </source>
</evidence>
<feature type="region of interest" description="Disordered" evidence="1">
    <location>
        <begin position="90"/>
        <end position="125"/>
    </location>
</feature>
<sequence>MCLFSPLICILLSVSCLTGAAAGSGLEALQEAEQQQLPSGCSGRPPVALRPPVAGRLLCIAATARHVDRRQHVALRVRVSMLDLTELQQSADVAPASSPSAKEVESQPKSSALQGKRLQEPKAFLPSGTSRAELALLCAAADVPDDAQEERKSGS</sequence>
<organism evidence="3 4">
    <name type="scientific">Liparis tanakae</name>
    <name type="common">Tanaka's snailfish</name>
    <dbReference type="NCBI Taxonomy" id="230148"/>
    <lineage>
        <taxon>Eukaryota</taxon>
        <taxon>Metazoa</taxon>
        <taxon>Chordata</taxon>
        <taxon>Craniata</taxon>
        <taxon>Vertebrata</taxon>
        <taxon>Euteleostomi</taxon>
        <taxon>Actinopterygii</taxon>
        <taxon>Neopterygii</taxon>
        <taxon>Teleostei</taxon>
        <taxon>Neoteleostei</taxon>
        <taxon>Acanthomorphata</taxon>
        <taxon>Eupercaria</taxon>
        <taxon>Perciformes</taxon>
        <taxon>Cottioidei</taxon>
        <taxon>Cottales</taxon>
        <taxon>Liparidae</taxon>
        <taxon>Liparis</taxon>
    </lineage>
</organism>
<reference evidence="3 4" key="1">
    <citation type="submission" date="2019-03" db="EMBL/GenBank/DDBJ databases">
        <title>First draft genome of Liparis tanakae, snailfish: a comprehensive survey of snailfish specific genes.</title>
        <authorList>
            <person name="Kim W."/>
            <person name="Song I."/>
            <person name="Jeong J.-H."/>
            <person name="Kim D."/>
            <person name="Kim S."/>
            <person name="Ryu S."/>
            <person name="Song J.Y."/>
            <person name="Lee S.K."/>
        </authorList>
    </citation>
    <scope>NUCLEOTIDE SEQUENCE [LARGE SCALE GENOMIC DNA]</scope>
    <source>
        <tissue evidence="3">Muscle</tissue>
    </source>
</reference>
<feature type="compositionally biased region" description="Low complexity" evidence="1">
    <location>
        <begin position="90"/>
        <end position="101"/>
    </location>
</feature>
<evidence type="ECO:0000256" key="2">
    <source>
        <dbReference type="SAM" id="SignalP"/>
    </source>
</evidence>
<keyword evidence="4" id="KW-1185">Reference proteome</keyword>
<evidence type="ECO:0000256" key="1">
    <source>
        <dbReference type="SAM" id="MobiDB-lite"/>
    </source>
</evidence>
<feature type="chain" id="PRO_5021216061" evidence="2">
    <location>
        <begin position="23"/>
        <end position="155"/>
    </location>
</feature>
<accession>A0A4Z2HKT2</accession>
<dbReference type="AlphaFoldDB" id="A0A4Z2HKT2"/>
<keyword evidence="2" id="KW-0732">Signal</keyword>
<comment type="caution">
    <text evidence="3">The sequence shown here is derived from an EMBL/GenBank/DDBJ whole genome shotgun (WGS) entry which is preliminary data.</text>
</comment>
<gene>
    <name evidence="3" type="ORF">EYF80_024122</name>
</gene>
<name>A0A4Z2HKT2_9TELE</name>
<proteinExistence type="predicted"/>
<dbReference type="EMBL" id="SRLO01000232">
    <property type="protein sequence ID" value="TNN65593.1"/>
    <property type="molecule type" value="Genomic_DNA"/>
</dbReference>